<keyword evidence="5 17" id="KW-0288">FMN</keyword>
<dbReference type="InterPro" id="IPR035587">
    <property type="entry name" value="DUS-like_FMN-bd"/>
</dbReference>
<evidence type="ECO:0000256" key="8">
    <source>
        <dbReference type="ARBA" id="ARBA00022771"/>
    </source>
</evidence>
<evidence type="ECO:0000256" key="17">
    <source>
        <dbReference type="RuleBase" id="RU291113"/>
    </source>
</evidence>
<dbReference type="SUPFAM" id="SSF51395">
    <property type="entry name" value="FMN-linked oxidoreductases"/>
    <property type="match status" value="1"/>
</dbReference>
<evidence type="ECO:0000313" key="21">
    <source>
        <dbReference type="Proteomes" id="UP000183567"/>
    </source>
</evidence>
<keyword evidence="9 17" id="KW-0521">NADP</keyword>
<protein>
    <recommendedName>
        <fullName evidence="3 17">tRNA-dihydrouridine(47) synthase [NAD(P)(+)]</fullName>
        <ecNumber evidence="2 17">1.3.1.89</ecNumber>
    </recommendedName>
    <alternativeName>
        <fullName evidence="17">tRNA-dihydrouridine synthase 3</fullName>
    </alternativeName>
</protein>
<evidence type="ECO:0000313" key="20">
    <source>
        <dbReference type="EMBL" id="OJA16540.1"/>
    </source>
</evidence>
<dbReference type="InterPro" id="IPR000571">
    <property type="entry name" value="Znf_CCCH"/>
</dbReference>
<dbReference type="GO" id="GO:0106414">
    <property type="term" value="F:mRNA dihydrouridine synthase activity"/>
    <property type="evidence" value="ECO:0007669"/>
    <property type="project" value="RHEA"/>
</dbReference>
<sequence length="693" mass="75797">MNTTLPPGTAPVKQQFLLSSAVLPLVDDDAAEGSTSHNGAARADVVDTDTRGTGGRKKWTKAQKKEKRGANKGRKFGKVHDQLELCWRIANGKVCEHGDECRFTHDVAAYFAAKPKDIRFPSITNISDVPPFIVGMDMEEEDSSASCESLDHHTTCPSFTESGICRLGLKCRFLGAHAKRDVVTGAITLLEDEEKRAQTALSATELNFVNAETLKLLRSKKYPRPITDSYLKELEAAKGDSNGQEEHADVGGDEVPIDASNIPLSPTELVAKRTGASDSTSSAQADTPDVPLRLQEKRKLNWSGKSYLAPLTTVGNLPFRRLCVTLGADITCGEMGLATSFLTASASEFSLVRRHPSESMFGIQLAGNKPSTLVPATEVLGREFGDAGGIDFVDVNCGCPIDLVFKTGSGSALLDAPAKLGKIVSGMSRALGEIPVTIKLRTGIKDGRNNAHKIMPRAATEWGIGCITLHGRTRQQRYTKLADWEYIKQCVDAVRAREADEGLSPIPIFGGGDCFSSHDYWTNVSSTGVDGVMIGRGALIKPWIFTEVKEHREWDISSRERLQLIGKFAEFGLSHFGTDTTGVNTTRRFLCEALSFQYRYVPIGLLEHLPAKINDRAPAFKGRDELGMCFIDCENSKLMFATSRNTPCQSEQSRLGQNIGDVPRPCARVMVVYTETQEQCTWRGEPGLRYLLR</sequence>
<comment type="caution">
    <text evidence="20">The sequence shown here is derived from an EMBL/GenBank/DDBJ whole genome shotgun (WGS) entry which is preliminary data.</text>
</comment>
<dbReference type="Pfam" id="PF01207">
    <property type="entry name" value="Dus"/>
    <property type="match status" value="1"/>
</dbReference>
<evidence type="ECO:0000256" key="14">
    <source>
        <dbReference type="ARBA" id="ARBA00049447"/>
    </source>
</evidence>
<dbReference type="Gene3D" id="3.20.20.70">
    <property type="entry name" value="Aldolase class I"/>
    <property type="match status" value="1"/>
</dbReference>
<dbReference type="SMART" id="SM00356">
    <property type="entry name" value="ZnF_C3H1"/>
    <property type="match status" value="2"/>
</dbReference>
<keyword evidence="6" id="KW-0507">mRNA processing</keyword>
<accession>A0A1J8QY22</accession>
<evidence type="ECO:0000259" key="19">
    <source>
        <dbReference type="PROSITE" id="PS50103"/>
    </source>
</evidence>
<keyword evidence="11 17" id="KW-0520">NAD</keyword>
<feature type="compositionally biased region" description="Basic residues" evidence="18">
    <location>
        <begin position="54"/>
        <end position="74"/>
    </location>
</feature>
<evidence type="ECO:0000256" key="2">
    <source>
        <dbReference type="ARBA" id="ARBA00012376"/>
    </source>
</evidence>
<feature type="region of interest" description="Disordered" evidence="18">
    <location>
        <begin position="238"/>
        <end position="261"/>
    </location>
</feature>
<dbReference type="AlphaFoldDB" id="A0A1J8QY22"/>
<comment type="catalytic activity">
    <reaction evidence="14">
        <text>a 5,6-dihydrouridine in mRNA + NADP(+) = a uridine in mRNA + NADPH + H(+)</text>
        <dbReference type="Rhea" id="RHEA:69855"/>
        <dbReference type="Rhea" id="RHEA-COMP:14658"/>
        <dbReference type="Rhea" id="RHEA-COMP:17789"/>
        <dbReference type="ChEBI" id="CHEBI:15378"/>
        <dbReference type="ChEBI" id="CHEBI:57783"/>
        <dbReference type="ChEBI" id="CHEBI:58349"/>
        <dbReference type="ChEBI" id="CHEBI:65315"/>
        <dbReference type="ChEBI" id="CHEBI:74443"/>
    </reaction>
    <physiologicalReaction direction="right-to-left" evidence="14">
        <dbReference type="Rhea" id="RHEA:69857"/>
    </physiologicalReaction>
</comment>
<feature type="domain" description="C3H1-type" evidence="19">
    <location>
        <begin position="155"/>
        <end position="180"/>
    </location>
</feature>
<evidence type="ECO:0000256" key="12">
    <source>
        <dbReference type="ARBA" id="ARBA00048266"/>
    </source>
</evidence>
<keyword evidence="4 17" id="KW-0285">Flavoprotein</keyword>
<dbReference type="EMBL" id="LVVM01002514">
    <property type="protein sequence ID" value="OJA16540.1"/>
    <property type="molecule type" value="Genomic_DNA"/>
</dbReference>
<comment type="catalytic activity">
    <reaction evidence="12">
        <text>5,6-dihydrouridine(47) in tRNA + NAD(+) = uridine(47) in tRNA + NADH + H(+)</text>
        <dbReference type="Rhea" id="RHEA:53364"/>
        <dbReference type="Rhea" id="RHEA-COMP:13539"/>
        <dbReference type="Rhea" id="RHEA-COMP:13540"/>
        <dbReference type="ChEBI" id="CHEBI:15378"/>
        <dbReference type="ChEBI" id="CHEBI:57540"/>
        <dbReference type="ChEBI" id="CHEBI:57945"/>
        <dbReference type="ChEBI" id="CHEBI:65315"/>
        <dbReference type="ChEBI" id="CHEBI:74443"/>
        <dbReference type="EC" id="1.3.1.89"/>
    </reaction>
    <physiologicalReaction direction="right-to-left" evidence="12">
        <dbReference type="Rhea" id="RHEA:53366"/>
    </physiologicalReaction>
</comment>
<comment type="function">
    <text evidence="17">Catalyzes the synthesis of dihydrouridine, a modified base found in the D-loop of most tRNAs. Specifically modifies U47 in cytoplasmic tRNAs.</text>
</comment>
<evidence type="ECO:0000256" key="9">
    <source>
        <dbReference type="ARBA" id="ARBA00022857"/>
    </source>
</evidence>
<keyword evidence="21" id="KW-1185">Reference proteome</keyword>
<evidence type="ECO:0000256" key="6">
    <source>
        <dbReference type="ARBA" id="ARBA00022664"/>
    </source>
</evidence>
<dbReference type="Proteomes" id="UP000183567">
    <property type="component" value="Unassembled WGS sequence"/>
</dbReference>
<keyword evidence="7 17" id="KW-0819">tRNA processing</keyword>
<evidence type="ECO:0000256" key="3">
    <source>
        <dbReference type="ARBA" id="ARBA00022143"/>
    </source>
</evidence>
<dbReference type="GO" id="GO:0006397">
    <property type="term" value="P:mRNA processing"/>
    <property type="evidence" value="ECO:0007669"/>
    <property type="project" value="UniProtKB-KW"/>
</dbReference>
<dbReference type="InterPro" id="IPR018517">
    <property type="entry name" value="tRNA_hU_synthase_CS"/>
</dbReference>
<dbReference type="Gene3D" id="4.10.1000.10">
    <property type="entry name" value="Zinc finger, CCCH-type"/>
    <property type="match status" value="1"/>
</dbReference>
<dbReference type="CDD" id="cd02801">
    <property type="entry name" value="DUS_like_FMN"/>
    <property type="match status" value="1"/>
</dbReference>
<feature type="region of interest" description="Disordered" evidence="18">
    <location>
        <begin position="29"/>
        <end position="74"/>
    </location>
</feature>
<comment type="cofactor">
    <cofactor evidence="1 17">
        <name>FMN</name>
        <dbReference type="ChEBI" id="CHEBI:58210"/>
    </cofactor>
</comment>
<dbReference type="GO" id="GO:0003723">
    <property type="term" value="F:RNA binding"/>
    <property type="evidence" value="ECO:0007669"/>
    <property type="project" value="TreeGrafter"/>
</dbReference>
<dbReference type="GO" id="GO:0102265">
    <property type="term" value="F:tRNA-dihydrouridine47 synthase activity"/>
    <property type="evidence" value="ECO:0007669"/>
    <property type="project" value="UniProtKB-EC"/>
</dbReference>
<name>A0A1J8QY22_9AGAM</name>
<evidence type="ECO:0000256" key="18">
    <source>
        <dbReference type="SAM" id="MobiDB-lite"/>
    </source>
</evidence>
<feature type="zinc finger region" description="C3H1-type" evidence="16">
    <location>
        <begin position="155"/>
        <end position="180"/>
    </location>
</feature>
<evidence type="ECO:0000256" key="11">
    <source>
        <dbReference type="ARBA" id="ARBA00023027"/>
    </source>
</evidence>
<keyword evidence="8 16" id="KW-0863">Zinc-finger</keyword>
<keyword evidence="10 17" id="KW-0560">Oxidoreductase</keyword>
<organism evidence="20 21">
    <name type="scientific">Rhizopogon vesiculosus</name>
    <dbReference type="NCBI Taxonomy" id="180088"/>
    <lineage>
        <taxon>Eukaryota</taxon>
        <taxon>Fungi</taxon>
        <taxon>Dikarya</taxon>
        <taxon>Basidiomycota</taxon>
        <taxon>Agaricomycotina</taxon>
        <taxon>Agaricomycetes</taxon>
        <taxon>Agaricomycetidae</taxon>
        <taxon>Boletales</taxon>
        <taxon>Suillineae</taxon>
        <taxon>Rhizopogonaceae</taxon>
        <taxon>Rhizopogon</taxon>
    </lineage>
</organism>
<keyword evidence="16 17" id="KW-0479">Metal-binding</keyword>
<dbReference type="GO" id="GO:0050660">
    <property type="term" value="F:flavin adenine dinucleotide binding"/>
    <property type="evidence" value="ECO:0007669"/>
    <property type="project" value="UniProtKB-UniRule"/>
</dbReference>
<evidence type="ECO:0000256" key="4">
    <source>
        <dbReference type="ARBA" id="ARBA00022630"/>
    </source>
</evidence>
<proteinExistence type="inferred from homology"/>
<feature type="compositionally biased region" description="Basic and acidic residues" evidence="18">
    <location>
        <begin position="238"/>
        <end position="250"/>
    </location>
</feature>
<evidence type="ECO:0000256" key="15">
    <source>
        <dbReference type="ARBA" id="ARBA00049513"/>
    </source>
</evidence>
<gene>
    <name evidence="20" type="ORF">AZE42_00645</name>
</gene>
<evidence type="ECO:0000256" key="1">
    <source>
        <dbReference type="ARBA" id="ARBA00001917"/>
    </source>
</evidence>
<evidence type="ECO:0000256" key="16">
    <source>
        <dbReference type="PROSITE-ProRule" id="PRU00723"/>
    </source>
</evidence>
<reference evidence="20 21" key="1">
    <citation type="submission" date="2016-03" db="EMBL/GenBank/DDBJ databases">
        <title>Comparative genomics of the ectomycorrhizal sister species Rhizopogon vinicolor and Rhizopogon vesiculosus (Basidiomycota: Boletales) reveals a divergence of the mating type B locus.</title>
        <authorList>
            <person name="Mujic A.B."/>
            <person name="Kuo A."/>
            <person name="Tritt A."/>
            <person name="Lipzen A."/>
            <person name="Chen C."/>
            <person name="Johnson J."/>
            <person name="Sharma A."/>
            <person name="Barry K."/>
            <person name="Grigoriev I.V."/>
            <person name="Spatafora J.W."/>
        </authorList>
    </citation>
    <scope>NUCLEOTIDE SEQUENCE [LARGE SCALE GENOMIC DNA]</scope>
    <source>
        <strain evidence="20 21">AM-OR11-056</strain>
    </source>
</reference>
<dbReference type="OrthoDB" id="259935at2759"/>
<evidence type="ECO:0000256" key="13">
    <source>
        <dbReference type="ARBA" id="ARBA00048342"/>
    </source>
</evidence>
<comment type="similarity">
    <text evidence="17">Belongs to the dus family. Dus3 subfamily.</text>
</comment>
<dbReference type="InterPro" id="IPR013785">
    <property type="entry name" value="Aldolase_TIM"/>
</dbReference>
<dbReference type="GO" id="GO:0008270">
    <property type="term" value="F:zinc ion binding"/>
    <property type="evidence" value="ECO:0007669"/>
    <property type="project" value="UniProtKB-KW"/>
</dbReference>
<dbReference type="PROSITE" id="PS01136">
    <property type="entry name" value="UPF0034"/>
    <property type="match status" value="1"/>
</dbReference>
<dbReference type="PANTHER" id="PTHR45846">
    <property type="entry name" value="TRNA-DIHYDROURIDINE(47) SYNTHASE [NAD(P)(+)]-LIKE"/>
    <property type="match status" value="1"/>
</dbReference>
<comment type="catalytic activity">
    <reaction evidence="15">
        <text>5,6-dihydrouridine(47) in tRNA + NADP(+) = uridine(47) in tRNA + NADPH + H(+)</text>
        <dbReference type="Rhea" id="RHEA:53360"/>
        <dbReference type="Rhea" id="RHEA-COMP:13539"/>
        <dbReference type="Rhea" id="RHEA-COMP:13540"/>
        <dbReference type="ChEBI" id="CHEBI:15378"/>
        <dbReference type="ChEBI" id="CHEBI:57783"/>
        <dbReference type="ChEBI" id="CHEBI:58349"/>
        <dbReference type="ChEBI" id="CHEBI:65315"/>
        <dbReference type="ChEBI" id="CHEBI:74443"/>
        <dbReference type="EC" id="1.3.1.89"/>
    </reaction>
    <physiologicalReaction direction="right-to-left" evidence="15">
        <dbReference type="Rhea" id="RHEA:53362"/>
    </physiologicalReaction>
</comment>
<evidence type="ECO:0000256" key="5">
    <source>
        <dbReference type="ARBA" id="ARBA00022643"/>
    </source>
</evidence>
<dbReference type="PROSITE" id="PS50103">
    <property type="entry name" value="ZF_C3H1"/>
    <property type="match status" value="2"/>
</dbReference>
<keyword evidence="16 17" id="KW-0862">Zinc</keyword>
<feature type="zinc finger region" description="C3H1-type" evidence="16">
    <location>
        <begin position="81"/>
        <end position="108"/>
    </location>
</feature>
<dbReference type="STRING" id="180088.A0A1J8QY22"/>
<dbReference type="EC" id="1.3.1.89" evidence="2 17"/>
<evidence type="ECO:0000256" key="10">
    <source>
        <dbReference type="ARBA" id="ARBA00023002"/>
    </source>
</evidence>
<feature type="domain" description="C3H1-type" evidence="19">
    <location>
        <begin position="81"/>
        <end position="108"/>
    </location>
</feature>
<dbReference type="PANTHER" id="PTHR45846:SF1">
    <property type="entry name" value="TRNA-DIHYDROURIDINE(47) SYNTHASE [NAD(P)(+)]-LIKE"/>
    <property type="match status" value="1"/>
</dbReference>
<evidence type="ECO:0000256" key="7">
    <source>
        <dbReference type="ARBA" id="ARBA00022694"/>
    </source>
</evidence>
<comment type="catalytic activity">
    <reaction evidence="13">
        <text>a 5,6-dihydrouridine in mRNA + NAD(+) = a uridine in mRNA + NADH + H(+)</text>
        <dbReference type="Rhea" id="RHEA:69851"/>
        <dbReference type="Rhea" id="RHEA-COMP:14658"/>
        <dbReference type="Rhea" id="RHEA-COMP:17789"/>
        <dbReference type="ChEBI" id="CHEBI:15378"/>
        <dbReference type="ChEBI" id="CHEBI:57540"/>
        <dbReference type="ChEBI" id="CHEBI:57945"/>
        <dbReference type="ChEBI" id="CHEBI:65315"/>
        <dbReference type="ChEBI" id="CHEBI:74443"/>
    </reaction>
    <physiologicalReaction direction="right-to-left" evidence="13">
        <dbReference type="Rhea" id="RHEA:69853"/>
    </physiologicalReaction>
</comment>